<dbReference type="EMBL" id="UFXP01000002">
    <property type="protein sequence ID" value="STD79107.1"/>
    <property type="molecule type" value="Genomic_DNA"/>
</dbReference>
<name>A0A376CXJ7_9CORY</name>
<proteinExistence type="predicted"/>
<accession>A0A376CXJ7</accession>
<dbReference type="Proteomes" id="UP000254287">
    <property type="component" value="Unassembled WGS sequence"/>
</dbReference>
<dbReference type="EMBL" id="UFXP01000001">
    <property type="protein sequence ID" value="STC77584.1"/>
    <property type="molecule type" value="Genomic_DNA"/>
</dbReference>
<evidence type="ECO:0000313" key="2">
    <source>
        <dbReference type="EMBL" id="STD79107.1"/>
    </source>
</evidence>
<reference evidence="1 3" key="1">
    <citation type="submission" date="2018-06" db="EMBL/GenBank/DDBJ databases">
        <authorList>
            <consortium name="Pathogen Informatics"/>
            <person name="Doyle S."/>
        </authorList>
    </citation>
    <scope>NUCLEOTIDE SEQUENCE [LARGE SCALE GENOMIC DNA]</scope>
    <source>
        <strain evidence="1 3">NCTC10289</strain>
    </source>
</reference>
<sequence>MTLYSRRDEAIKREIIEPLGEYANEFDTDAIADEMIGWHDEHNAKGEINVNRSGFRIKEGADLWEIIERHAL</sequence>
<protein>
    <submittedName>
        <fullName evidence="1">Uncharacterized protein</fullName>
    </submittedName>
</protein>
<organism evidence="1 3">
    <name type="scientific">Corynebacterium minutissimum</name>
    <dbReference type="NCBI Taxonomy" id="38301"/>
    <lineage>
        <taxon>Bacteria</taxon>
        <taxon>Bacillati</taxon>
        <taxon>Actinomycetota</taxon>
        <taxon>Actinomycetes</taxon>
        <taxon>Mycobacteriales</taxon>
        <taxon>Corynebacteriaceae</taxon>
        <taxon>Corynebacterium</taxon>
    </lineage>
</organism>
<dbReference type="RefSeq" id="WP_115021877.1">
    <property type="nucleotide sequence ID" value="NZ_CP069533.1"/>
</dbReference>
<evidence type="ECO:0000313" key="3">
    <source>
        <dbReference type="Proteomes" id="UP000254287"/>
    </source>
</evidence>
<dbReference type="AlphaFoldDB" id="A0A376CXJ7"/>
<gene>
    <name evidence="1" type="ORF">NCTC10289_01300</name>
    <name evidence="2" type="ORF">NCTC10289_02626</name>
</gene>
<evidence type="ECO:0000313" key="1">
    <source>
        <dbReference type="EMBL" id="STC77584.1"/>
    </source>
</evidence>